<evidence type="ECO:0000259" key="8">
    <source>
        <dbReference type="Pfam" id="PF02771"/>
    </source>
</evidence>
<comment type="cofactor">
    <cofactor evidence="1">
        <name>FAD</name>
        <dbReference type="ChEBI" id="CHEBI:57692"/>
    </cofactor>
</comment>
<dbReference type="Pfam" id="PF00441">
    <property type="entry name" value="Acyl-CoA_dh_1"/>
    <property type="match status" value="2"/>
</dbReference>
<dbReference type="InterPro" id="IPR046373">
    <property type="entry name" value="Acyl-CoA_Oxase/DH_mid-dom_sf"/>
</dbReference>
<keyword evidence="10" id="KW-1185">Reference proteome</keyword>
<dbReference type="InterPro" id="IPR009100">
    <property type="entry name" value="AcylCoA_DH/oxidase_NM_dom_sf"/>
</dbReference>
<feature type="domain" description="Acyl-CoA dehydrogenase/oxidase C-terminal" evidence="6">
    <location>
        <begin position="202"/>
        <end position="328"/>
    </location>
</feature>
<accession>A0ABT9NSN1</accession>
<organism evidence="9 10">
    <name type="scientific">Nocardioides massiliensis</name>
    <dbReference type="NCBI Taxonomy" id="1325935"/>
    <lineage>
        <taxon>Bacteria</taxon>
        <taxon>Bacillati</taxon>
        <taxon>Actinomycetota</taxon>
        <taxon>Actinomycetes</taxon>
        <taxon>Propionibacteriales</taxon>
        <taxon>Nocardioidaceae</taxon>
        <taxon>Nocardioides</taxon>
    </lineage>
</organism>
<evidence type="ECO:0000256" key="5">
    <source>
        <dbReference type="ARBA" id="ARBA00023002"/>
    </source>
</evidence>
<dbReference type="InterPro" id="IPR006091">
    <property type="entry name" value="Acyl-CoA_Oxase/DH_mid-dom"/>
</dbReference>
<dbReference type="InterPro" id="IPR052161">
    <property type="entry name" value="Mycobact_Acyl-CoA_DH"/>
</dbReference>
<dbReference type="PANTHER" id="PTHR43292:SF4">
    <property type="entry name" value="ACYL-COA DEHYDROGENASE FADE34"/>
    <property type="match status" value="1"/>
</dbReference>
<comment type="caution">
    <text evidence="9">The sequence shown here is derived from an EMBL/GenBank/DDBJ whole genome shotgun (WGS) entry which is preliminary data.</text>
</comment>
<dbReference type="Pfam" id="PF02771">
    <property type="entry name" value="Acyl-CoA_dh_N"/>
    <property type="match status" value="1"/>
</dbReference>
<evidence type="ECO:0000256" key="4">
    <source>
        <dbReference type="ARBA" id="ARBA00022827"/>
    </source>
</evidence>
<keyword evidence="5" id="KW-0560">Oxidoreductase</keyword>
<keyword evidence="4" id="KW-0274">FAD</keyword>
<protein>
    <submittedName>
        <fullName evidence="9">Alkylation response protein AidB-like acyl-CoA dehydrogenase</fullName>
    </submittedName>
</protein>
<dbReference type="PANTHER" id="PTHR43292">
    <property type="entry name" value="ACYL-COA DEHYDROGENASE"/>
    <property type="match status" value="1"/>
</dbReference>
<evidence type="ECO:0000256" key="1">
    <source>
        <dbReference type="ARBA" id="ARBA00001974"/>
    </source>
</evidence>
<dbReference type="EMBL" id="JAUSQM010000001">
    <property type="protein sequence ID" value="MDP9823431.1"/>
    <property type="molecule type" value="Genomic_DNA"/>
</dbReference>
<keyword evidence="3" id="KW-0285">Flavoprotein</keyword>
<dbReference type="SUPFAM" id="SSF56645">
    <property type="entry name" value="Acyl-CoA dehydrogenase NM domain-like"/>
    <property type="match status" value="2"/>
</dbReference>
<dbReference type="InterPro" id="IPR009075">
    <property type="entry name" value="AcylCo_DH/oxidase_C"/>
</dbReference>
<evidence type="ECO:0000259" key="7">
    <source>
        <dbReference type="Pfam" id="PF02770"/>
    </source>
</evidence>
<sequence>MTFALTDVQHDLAATVRSLAAKAGRGRDLVPDDRGAVVGPWDAVVELGLHVIHLPDEVGGQGGSLLDLGVVLHESGYGLLPGSLAPTAIAAAVLNGAEEPGSTPWLRRIVAGERAALVRAEGLSVVDGTVSGTAPLVLGGAAADLLVVVSQSGCVVVEAGAPGVAVTPEPGVDRGRDLAAITFSGVTGEVVAGITVDAAREVEAACLAAEAAGVIAWCAQEALDYALVREQFGRPIGSFQAVQHRVARLKITSALATAAAWDAVRSLEQAPEQRTVAVAAGALVAVGKGVHAAVECLGVHGAIGFTAEHDLHLFWRRAISLAALVGGAETWESRLGAVIAAGKERDFAVEVGEAEETFRAEVRAVIEEAAQLDNDPPPLPGREAMATGARRDALAAAGLVASPLAPPYGRNATPAQQFVLAEEFRRAGIPQPTMAIAAWILPLVINRGSAAQVERLAPATLQGRVRWCQLFSEPGAGSDMAAISLRATPTGDGWLLNGQKVWTTESMRADYGLLLARTSTEGPRRAGLSMFFVDLTTPGVEVRPIRQANGDADFAEVYFTDVVVPADAIVGEPGDGWNLMLETLGYERLFIGTFSGSVDLGPMTAAVREGRYGVSDVEARRILGRTAATTYALQALALRDNLRRLDGQDLGAEVSIGKAAVSVNVADAAAAALELAGPLAALDETRTPAVYQELDLPTWVIGGGTIEIQLNAIASFVLGMPRG</sequence>
<dbReference type="Gene3D" id="2.40.110.10">
    <property type="entry name" value="Butyryl-CoA Dehydrogenase, subunit A, domain 2"/>
    <property type="match status" value="1"/>
</dbReference>
<dbReference type="InterPro" id="IPR036250">
    <property type="entry name" value="AcylCo_DH-like_C"/>
</dbReference>
<dbReference type="InterPro" id="IPR037069">
    <property type="entry name" value="AcylCoA_DH/ox_N_sf"/>
</dbReference>
<evidence type="ECO:0000313" key="9">
    <source>
        <dbReference type="EMBL" id="MDP9823431.1"/>
    </source>
</evidence>
<gene>
    <name evidence="9" type="ORF">J2S59_003240</name>
</gene>
<dbReference type="SUPFAM" id="SSF47203">
    <property type="entry name" value="Acyl-CoA dehydrogenase C-terminal domain-like"/>
    <property type="match status" value="2"/>
</dbReference>
<dbReference type="Gene3D" id="1.20.140.10">
    <property type="entry name" value="Butyryl-CoA Dehydrogenase, subunit A, domain 3"/>
    <property type="match status" value="2"/>
</dbReference>
<proteinExistence type="inferred from homology"/>
<dbReference type="Pfam" id="PF02770">
    <property type="entry name" value="Acyl-CoA_dh_M"/>
    <property type="match status" value="1"/>
</dbReference>
<comment type="similarity">
    <text evidence="2">Belongs to the acyl-CoA dehydrogenase family.</text>
</comment>
<feature type="domain" description="Acyl-CoA dehydrogenase/oxidase C-terminal" evidence="6">
    <location>
        <begin position="574"/>
        <end position="717"/>
    </location>
</feature>
<dbReference type="Gene3D" id="1.10.540.10">
    <property type="entry name" value="Acyl-CoA dehydrogenase/oxidase, N-terminal domain"/>
    <property type="match status" value="2"/>
</dbReference>
<feature type="domain" description="Acyl-CoA dehydrogenase/oxidase N-terminal" evidence="8">
    <location>
        <begin position="7"/>
        <end position="113"/>
    </location>
</feature>
<evidence type="ECO:0000256" key="2">
    <source>
        <dbReference type="ARBA" id="ARBA00009347"/>
    </source>
</evidence>
<evidence type="ECO:0000256" key="3">
    <source>
        <dbReference type="ARBA" id="ARBA00022630"/>
    </source>
</evidence>
<dbReference type="InterPro" id="IPR013786">
    <property type="entry name" value="AcylCoA_DH/ox_N"/>
</dbReference>
<name>A0ABT9NSN1_9ACTN</name>
<reference evidence="9 10" key="1">
    <citation type="submission" date="2023-07" db="EMBL/GenBank/DDBJ databases">
        <title>Sequencing the genomes of 1000 actinobacteria strains.</title>
        <authorList>
            <person name="Klenk H.-P."/>
        </authorList>
    </citation>
    <scope>NUCLEOTIDE SEQUENCE [LARGE SCALE GENOMIC DNA]</scope>
    <source>
        <strain evidence="9 10">GD13</strain>
    </source>
</reference>
<evidence type="ECO:0000259" key="6">
    <source>
        <dbReference type="Pfam" id="PF00441"/>
    </source>
</evidence>
<dbReference type="RefSeq" id="WP_068120786.1">
    <property type="nucleotide sequence ID" value="NZ_CCXJ01000307.1"/>
</dbReference>
<evidence type="ECO:0000313" key="10">
    <source>
        <dbReference type="Proteomes" id="UP001240447"/>
    </source>
</evidence>
<dbReference type="Proteomes" id="UP001240447">
    <property type="component" value="Unassembled WGS sequence"/>
</dbReference>
<feature type="domain" description="Acyl-CoA oxidase/dehydrogenase middle" evidence="7">
    <location>
        <begin position="468"/>
        <end position="562"/>
    </location>
</feature>